<dbReference type="GO" id="GO:0050532">
    <property type="term" value="F:2-phosphosulfolactate phosphatase activity"/>
    <property type="evidence" value="ECO:0007669"/>
    <property type="project" value="InterPro"/>
</dbReference>
<dbReference type="GO" id="GO:0008270">
    <property type="term" value="F:zinc ion binding"/>
    <property type="evidence" value="ECO:0007669"/>
    <property type="project" value="UniProtKB-UniRule"/>
</dbReference>
<dbReference type="InterPro" id="IPR018317">
    <property type="entry name" value="QueC"/>
</dbReference>
<comment type="cofactor">
    <cofactor evidence="10">
        <name>Zn(2+)</name>
        <dbReference type="ChEBI" id="CHEBI:29105"/>
    </cofactor>
    <text evidence="10">Binds 1 zinc ion per subunit.</text>
</comment>
<dbReference type="SUPFAM" id="SSF142823">
    <property type="entry name" value="ComB-like"/>
    <property type="match status" value="1"/>
</dbReference>
<feature type="binding site" evidence="10">
    <location>
        <position position="640"/>
    </location>
    <ligand>
        <name>Zn(2+)</name>
        <dbReference type="ChEBI" id="CHEBI:29105"/>
    </ligand>
</feature>
<proteinExistence type="inferred from homology"/>
<comment type="caution">
    <text evidence="12">The sequence shown here is derived from an EMBL/GenBank/DDBJ whole genome shotgun (WGS) entry which is preliminary data.</text>
</comment>
<evidence type="ECO:0000256" key="7">
    <source>
        <dbReference type="ARBA" id="ARBA00022840"/>
    </source>
</evidence>
<dbReference type="Pfam" id="PF06508">
    <property type="entry name" value="QueC"/>
    <property type="match status" value="1"/>
</dbReference>
<evidence type="ECO:0000256" key="4">
    <source>
        <dbReference type="ARBA" id="ARBA00022741"/>
    </source>
</evidence>
<dbReference type="PANTHER" id="PTHR42914:SF1">
    <property type="entry name" value="7-CYANO-7-DEAZAGUANINE SYNTHASE"/>
    <property type="match status" value="1"/>
</dbReference>
<dbReference type="InterPro" id="IPR005238">
    <property type="entry name" value="ComB-like"/>
</dbReference>
<keyword evidence="2 10" id="KW-0436">Ligase</keyword>
<evidence type="ECO:0000256" key="3">
    <source>
        <dbReference type="ARBA" id="ARBA00022723"/>
    </source>
</evidence>
<dbReference type="Pfam" id="PF04029">
    <property type="entry name" value="2-ph_phosp"/>
    <property type="match status" value="1"/>
</dbReference>
<feature type="binding site" evidence="10">
    <location>
        <position position="637"/>
    </location>
    <ligand>
        <name>Zn(2+)</name>
        <dbReference type="ChEBI" id="CHEBI:29105"/>
    </ligand>
</feature>
<protein>
    <recommendedName>
        <fullName evidence="10">7-cyano-7-deazaguanine synthase</fullName>
        <ecNumber evidence="10">6.3.4.20</ecNumber>
    </recommendedName>
    <alternativeName>
        <fullName evidence="10">7-cyano-7-carbaguanine synthase</fullName>
    </alternativeName>
    <alternativeName>
        <fullName evidence="10">PreQ(0) synthase</fullName>
    </alternativeName>
    <alternativeName>
        <fullName evidence="10">Queuosine biosynthesis protein QueC</fullName>
    </alternativeName>
</protein>
<dbReference type="InterPro" id="IPR014729">
    <property type="entry name" value="Rossmann-like_a/b/a_fold"/>
</dbReference>
<feature type="binding site" evidence="10">
    <location>
        <position position="626"/>
    </location>
    <ligand>
        <name>Zn(2+)</name>
        <dbReference type="ChEBI" id="CHEBI:29105"/>
    </ligand>
</feature>
<evidence type="ECO:0000256" key="2">
    <source>
        <dbReference type="ARBA" id="ARBA00022598"/>
    </source>
</evidence>
<dbReference type="AlphaFoldDB" id="A0A928HI15"/>
<keyword evidence="4 10" id="KW-0547">Nucleotide-binding</keyword>
<keyword evidence="6 10" id="KW-0862">Zinc</keyword>
<keyword evidence="5 10" id="KW-0671">Queuosine biosynthesis</keyword>
<evidence type="ECO:0000313" key="12">
    <source>
        <dbReference type="EMBL" id="MBE6420612.1"/>
    </source>
</evidence>
<dbReference type="CDD" id="cd01995">
    <property type="entry name" value="QueC-like"/>
    <property type="match status" value="1"/>
</dbReference>
<evidence type="ECO:0000256" key="1">
    <source>
        <dbReference type="ARBA" id="ARBA00005061"/>
    </source>
</evidence>
<dbReference type="EC" id="6.3.4.20" evidence="10"/>
<dbReference type="GO" id="GO:0008616">
    <property type="term" value="P:tRNA queuosine(34) biosynthetic process"/>
    <property type="evidence" value="ECO:0007669"/>
    <property type="project" value="UniProtKB-UniRule"/>
</dbReference>
<comment type="function">
    <text evidence="10">Catalyzes the ATP-dependent conversion of 7-carboxy-7-deazaguanine (CDG) to 7-cyano-7-deazaguanine (preQ(0)).</text>
</comment>
<accession>A0A928HI15</accession>
<dbReference type="SUPFAM" id="SSF52402">
    <property type="entry name" value="Adenine nucleotide alpha hydrolases-like"/>
    <property type="match status" value="1"/>
</dbReference>
<dbReference type="InterPro" id="IPR036702">
    <property type="entry name" value="ComB-like_sf"/>
</dbReference>
<evidence type="ECO:0000256" key="8">
    <source>
        <dbReference type="ARBA" id="ARBA00037993"/>
    </source>
</evidence>
<dbReference type="NCBIfam" id="TIGR00364">
    <property type="entry name" value="7-cyano-7-deazaguanine synthase QueC"/>
    <property type="match status" value="1"/>
</dbReference>
<feature type="region of interest" description="Disordered" evidence="11">
    <location>
        <begin position="378"/>
        <end position="408"/>
    </location>
</feature>
<dbReference type="Gene3D" id="3.90.1560.10">
    <property type="entry name" value="ComB-like"/>
    <property type="match status" value="1"/>
</dbReference>
<organism evidence="12 13">
    <name type="scientific">Candidatus Avelusimicrobium gallicola</name>
    <dbReference type="NCBI Taxonomy" id="2562704"/>
    <lineage>
        <taxon>Bacteria</taxon>
        <taxon>Pseudomonadati</taxon>
        <taxon>Elusimicrobiota</taxon>
        <taxon>Elusimicrobia</taxon>
        <taxon>Elusimicrobiales</taxon>
        <taxon>Elusimicrobiaceae</taxon>
        <taxon>Candidatus Avelusimicrobium</taxon>
    </lineage>
</organism>
<keyword evidence="3 10" id="KW-0479">Metal-binding</keyword>
<evidence type="ECO:0000256" key="5">
    <source>
        <dbReference type="ARBA" id="ARBA00022785"/>
    </source>
</evidence>
<dbReference type="GO" id="GO:0016879">
    <property type="term" value="F:ligase activity, forming carbon-nitrogen bonds"/>
    <property type="evidence" value="ECO:0007669"/>
    <property type="project" value="UniProtKB-UniRule"/>
</dbReference>
<dbReference type="GO" id="GO:0000287">
    <property type="term" value="F:magnesium ion binding"/>
    <property type="evidence" value="ECO:0007669"/>
    <property type="project" value="InterPro"/>
</dbReference>
<feature type="binding site" evidence="10">
    <location>
        <begin position="444"/>
        <end position="454"/>
    </location>
    <ligand>
        <name>ATP</name>
        <dbReference type="ChEBI" id="CHEBI:30616"/>
    </ligand>
</feature>
<dbReference type="Gene3D" id="3.40.50.620">
    <property type="entry name" value="HUPs"/>
    <property type="match status" value="1"/>
</dbReference>
<dbReference type="HAMAP" id="MF_01633">
    <property type="entry name" value="QueC"/>
    <property type="match status" value="1"/>
</dbReference>
<sequence>MNVLIAKNKEECSAWKGVSVVFDLLCGSTTACALLEKGKSDILLFPDVEGAEKFAREHTDFEVFSEWKMSVPFQHDSPFLAGKSSAKKPGLLVSGASLAAFACHNSSVVFLGGFCNFFKLAKELSRIGQDVLLIPTSLFTSPDDVEDVLCAEAMKDYLQGIGLPERAVSEIGNTLRLNEYIEQGSKTAAKDAALAFKINCLDSVPQISFSSQQTFAAIHQAGTPAPDNWIIQTARMAEAGVSTTSYTPGEATQLMANVSLGQLGDEPFASVPVPNPAKKETGKTESKLTGFLKGVSSSVQGKATEFHEKISSAEMQEKAQEAKSKIKGFFSNIVRSVKEEKEELEQAFFRKNQSSAQAAEPAPVTDDPLDNILKKTADEKPSEESLPQAESAVKETPAPQETVAPAPASVKLAEETAAPVKEAPATAKADSFGGKKNKKAIVLFSGGLDSTTCLYWAMSQGYECEALTVSYGQRHDREVLAAQMIARNLGVKHHLITLNLPWLATSSLVDKNQTIPDVAVEDIPKNGVPSTYVPGRNLMFLSIAGSLLDSVGAEAIVAGPNAIDFSGYPDCTPAFFKAAADALNRGTVTGVNEGIEVLAPLMRLSKAEIVKMAAQLKVPFELTWSCYAGGQKPCGRCDSCKLRAKGFEEAGVRDTALD</sequence>
<comment type="pathway">
    <text evidence="1 10">Purine metabolism; 7-cyano-7-deazaguanine biosynthesis.</text>
</comment>
<evidence type="ECO:0000256" key="6">
    <source>
        <dbReference type="ARBA" id="ARBA00022833"/>
    </source>
</evidence>
<evidence type="ECO:0000256" key="10">
    <source>
        <dbReference type="HAMAP-Rule" id="MF_01633"/>
    </source>
</evidence>
<dbReference type="PANTHER" id="PTHR42914">
    <property type="entry name" value="7-CYANO-7-DEAZAGUANINE SYNTHASE"/>
    <property type="match status" value="1"/>
</dbReference>
<evidence type="ECO:0000313" key="13">
    <source>
        <dbReference type="Proteomes" id="UP000725649"/>
    </source>
</evidence>
<evidence type="ECO:0000256" key="9">
    <source>
        <dbReference type="ARBA" id="ARBA00047890"/>
    </source>
</evidence>
<evidence type="ECO:0000256" key="11">
    <source>
        <dbReference type="SAM" id="MobiDB-lite"/>
    </source>
</evidence>
<feature type="region of interest" description="Disordered" evidence="11">
    <location>
        <begin position="351"/>
        <end position="370"/>
    </location>
</feature>
<dbReference type="GO" id="GO:0005524">
    <property type="term" value="F:ATP binding"/>
    <property type="evidence" value="ECO:0007669"/>
    <property type="project" value="UniProtKB-UniRule"/>
</dbReference>
<name>A0A928HI15_9BACT</name>
<keyword evidence="7 10" id="KW-0067">ATP-binding</keyword>
<dbReference type="Proteomes" id="UP000725649">
    <property type="component" value="Unassembled WGS sequence"/>
</dbReference>
<reference evidence="12" key="1">
    <citation type="submission" date="2019-04" db="EMBL/GenBank/DDBJ databases">
        <title>Evolution of Biomass-Degrading Anaerobic Consortia Revealed by Metagenomics.</title>
        <authorList>
            <person name="Peng X."/>
        </authorList>
    </citation>
    <scope>NUCLEOTIDE SEQUENCE</scope>
    <source>
        <strain evidence="12">SIG66</strain>
    </source>
</reference>
<comment type="catalytic activity">
    <reaction evidence="9 10">
        <text>7-carboxy-7-carbaguanine + NH4(+) + 2 ATP = 7-cyano-7-carbaguanine + 2 AMP + 2 diphosphate + 2 H(+)</text>
        <dbReference type="Rhea" id="RHEA:27982"/>
        <dbReference type="ChEBI" id="CHEBI:15378"/>
        <dbReference type="ChEBI" id="CHEBI:28938"/>
        <dbReference type="ChEBI" id="CHEBI:30616"/>
        <dbReference type="ChEBI" id="CHEBI:33019"/>
        <dbReference type="ChEBI" id="CHEBI:45075"/>
        <dbReference type="ChEBI" id="CHEBI:61036"/>
        <dbReference type="ChEBI" id="CHEBI:456215"/>
        <dbReference type="EC" id="6.3.4.20"/>
    </reaction>
</comment>
<dbReference type="EMBL" id="SUVG01000001">
    <property type="protein sequence ID" value="MBE6420612.1"/>
    <property type="molecule type" value="Genomic_DNA"/>
</dbReference>
<gene>
    <name evidence="10 12" type="primary">queC</name>
    <name evidence="12" type="ORF">E7027_00455</name>
</gene>
<feature type="binding site" evidence="10">
    <location>
        <position position="634"/>
    </location>
    <ligand>
        <name>Zn(2+)</name>
        <dbReference type="ChEBI" id="CHEBI:29105"/>
    </ligand>
</feature>
<comment type="similarity">
    <text evidence="8 10">Belongs to the QueC family.</text>
</comment>